<dbReference type="PANTHER" id="PTHR30126">
    <property type="entry name" value="HTH-TYPE TRANSCRIPTIONAL REGULATOR"/>
    <property type="match status" value="1"/>
</dbReference>
<evidence type="ECO:0000256" key="2">
    <source>
        <dbReference type="ARBA" id="ARBA00023015"/>
    </source>
</evidence>
<keyword evidence="2" id="KW-0805">Transcription regulation</keyword>
<reference evidence="6 7" key="1">
    <citation type="journal article" date="2019" name="Nat. Med.">
        <title>A library of human gut bacterial isolates paired with longitudinal multiomics data enables mechanistic microbiome research.</title>
        <authorList>
            <person name="Poyet M."/>
            <person name="Groussin M."/>
            <person name="Gibbons S.M."/>
            <person name="Avila-Pacheco J."/>
            <person name="Jiang X."/>
            <person name="Kearney S.M."/>
            <person name="Perrotta A.R."/>
            <person name="Berdy B."/>
            <person name="Zhao S."/>
            <person name="Lieberman T.D."/>
            <person name="Swanson P.K."/>
            <person name="Smith M."/>
            <person name="Roesemann S."/>
            <person name="Alexander J.E."/>
            <person name="Rich S.A."/>
            <person name="Livny J."/>
            <person name="Vlamakis H."/>
            <person name="Clish C."/>
            <person name="Bullock K."/>
            <person name="Deik A."/>
            <person name="Scott J."/>
            <person name="Pierce K.A."/>
            <person name="Xavier R.J."/>
            <person name="Alm E.J."/>
        </authorList>
    </citation>
    <scope>NUCLEOTIDE SEQUENCE [LARGE SCALE GENOMIC DNA]</scope>
    <source>
        <strain evidence="6 7">BIOML-A2</strain>
    </source>
</reference>
<proteinExistence type="inferred from homology"/>
<dbReference type="PRINTS" id="PR00039">
    <property type="entry name" value="HTHLYSR"/>
</dbReference>
<dbReference type="Proteomes" id="UP000323567">
    <property type="component" value="Unassembled WGS sequence"/>
</dbReference>
<sequence>MDDFRLKVFIAAARTLSFTRAAEQLYISQPAVSKHVGELESRYKVQLFTRRGSHLELTDAGRTMLEAAGRLLDDYRRLEYEMSLCADQTGGELRLGASTTIAQYLLPPILAHFTARFPGVRVSMSSGNSAEVEQALGEHAVDLGLVESLSRRQGLHYTLFRPDELVLVARPGGKYARRETVTPEELPRIPLVLRESGSGTLEVIAAALAARGIRLSQFDVTMRLGSTEGIKAFVRNSDAMAIVSVISVVDELRSGALRIVDIEGLTLSRDFVFVHAEAEPARLARRFIDFARADF</sequence>
<gene>
    <name evidence="6" type="ORF">F2Y13_01010</name>
</gene>
<dbReference type="Pfam" id="PF03466">
    <property type="entry name" value="LysR_substrate"/>
    <property type="match status" value="1"/>
</dbReference>
<evidence type="ECO:0000259" key="5">
    <source>
        <dbReference type="PROSITE" id="PS50931"/>
    </source>
</evidence>
<dbReference type="PANTHER" id="PTHR30126:SF39">
    <property type="entry name" value="HTH-TYPE TRANSCRIPTIONAL REGULATOR CYSL"/>
    <property type="match status" value="1"/>
</dbReference>
<dbReference type="FunFam" id="1.10.10.10:FF:000001">
    <property type="entry name" value="LysR family transcriptional regulator"/>
    <property type="match status" value="1"/>
</dbReference>
<protein>
    <submittedName>
        <fullName evidence="6">LysR family transcriptional regulator</fullName>
    </submittedName>
</protein>
<dbReference type="EMBL" id="VVXK01000001">
    <property type="protein sequence ID" value="KAA2372079.1"/>
    <property type="molecule type" value="Genomic_DNA"/>
</dbReference>
<evidence type="ECO:0000256" key="4">
    <source>
        <dbReference type="ARBA" id="ARBA00023163"/>
    </source>
</evidence>
<evidence type="ECO:0000256" key="1">
    <source>
        <dbReference type="ARBA" id="ARBA00009437"/>
    </source>
</evidence>
<dbReference type="Gene3D" id="3.40.190.290">
    <property type="match status" value="1"/>
</dbReference>
<dbReference type="InterPro" id="IPR036388">
    <property type="entry name" value="WH-like_DNA-bd_sf"/>
</dbReference>
<dbReference type="InterPro" id="IPR036390">
    <property type="entry name" value="WH_DNA-bd_sf"/>
</dbReference>
<dbReference type="PROSITE" id="PS50931">
    <property type="entry name" value="HTH_LYSR"/>
    <property type="match status" value="1"/>
</dbReference>
<dbReference type="InterPro" id="IPR005119">
    <property type="entry name" value="LysR_subst-bd"/>
</dbReference>
<dbReference type="AlphaFoldDB" id="A0A5B3GGF3"/>
<comment type="similarity">
    <text evidence="1">Belongs to the LysR transcriptional regulatory family.</text>
</comment>
<dbReference type="Gene3D" id="1.10.10.10">
    <property type="entry name" value="Winged helix-like DNA-binding domain superfamily/Winged helix DNA-binding domain"/>
    <property type="match status" value="1"/>
</dbReference>
<feature type="domain" description="HTH lysR-type" evidence="5">
    <location>
        <begin position="1"/>
        <end position="58"/>
    </location>
</feature>
<accession>A0A5B3GGF3</accession>
<evidence type="ECO:0000256" key="3">
    <source>
        <dbReference type="ARBA" id="ARBA00023125"/>
    </source>
</evidence>
<evidence type="ECO:0000313" key="6">
    <source>
        <dbReference type="EMBL" id="KAA2372079.1"/>
    </source>
</evidence>
<dbReference type="CDD" id="cd08420">
    <property type="entry name" value="PBP2_CysL_like"/>
    <property type="match status" value="1"/>
</dbReference>
<dbReference type="InterPro" id="IPR000847">
    <property type="entry name" value="LysR_HTH_N"/>
</dbReference>
<dbReference type="RefSeq" id="WP_015546968.1">
    <property type="nucleotide sequence ID" value="NZ_CAUCFE010000012.1"/>
</dbReference>
<dbReference type="SUPFAM" id="SSF46785">
    <property type="entry name" value="Winged helix' DNA-binding domain"/>
    <property type="match status" value="1"/>
</dbReference>
<comment type="caution">
    <text evidence="6">The sequence shown here is derived from an EMBL/GenBank/DDBJ whole genome shotgun (WGS) entry which is preliminary data.</text>
</comment>
<name>A0A5B3GGF3_9BACT</name>
<dbReference type="GeneID" id="92756967"/>
<keyword evidence="4" id="KW-0804">Transcription</keyword>
<dbReference type="GO" id="GO:0000976">
    <property type="term" value="F:transcription cis-regulatory region binding"/>
    <property type="evidence" value="ECO:0007669"/>
    <property type="project" value="TreeGrafter"/>
</dbReference>
<dbReference type="Pfam" id="PF00126">
    <property type="entry name" value="HTH_1"/>
    <property type="match status" value="1"/>
</dbReference>
<dbReference type="GO" id="GO:0003700">
    <property type="term" value="F:DNA-binding transcription factor activity"/>
    <property type="evidence" value="ECO:0007669"/>
    <property type="project" value="InterPro"/>
</dbReference>
<organism evidence="6 7">
    <name type="scientific">Alistipes shahii</name>
    <dbReference type="NCBI Taxonomy" id="328814"/>
    <lineage>
        <taxon>Bacteria</taxon>
        <taxon>Pseudomonadati</taxon>
        <taxon>Bacteroidota</taxon>
        <taxon>Bacteroidia</taxon>
        <taxon>Bacteroidales</taxon>
        <taxon>Rikenellaceae</taxon>
        <taxon>Alistipes</taxon>
    </lineage>
</organism>
<dbReference type="SUPFAM" id="SSF53850">
    <property type="entry name" value="Periplasmic binding protein-like II"/>
    <property type="match status" value="1"/>
</dbReference>
<evidence type="ECO:0000313" key="7">
    <source>
        <dbReference type="Proteomes" id="UP000323567"/>
    </source>
</evidence>
<keyword evidence="3" id="KW-0238">DNA-binding</keyword>